<comment type="caution">
    <text evidence="6">The sequence shown here is derived from an EMBL/GenBank/DDBJ whole genome shotgun (WGS) entry which is preliminary data.</text>
</comment>
<evidence type="ECO:0000256" key="4">
    <source>
        <dbReference type="ARBA" id="ARBA00023163"/>
    </source>
</evidence>
<feature type="domain" description="HTH lacI-type" evidence="5">
    <location>
        <begin position="12"/>
        <end position="66"/>
    </location>
</feature>
<evidence type="ECO:0000313" key="6">
    <source>
        <dbReference type="EMBL" id="SAK48898.1"/>
    </source>
</evidence>
<dbReference type="SUPFAM" id="SSF47413">
    <property type="entry name" value="lambda repressor-like DNA-binding domains"/>
    <property type="match status" value="1"/>
</dbReference>
<dbReference type="OrthoDB" id="269117at2"/>
<dbReference type="GO" id="GO:0003700">
    <property type="term" value="F:DNA-binding transcription factor activity"/>
    <property type="evidence" value="ECO:0007669"/>
    <property type="project" value="TreeGrafter"/>
</dbReference>
<keyword evidence="1" id="KW-0678">Repressor</keyword>
<dbReference type="InterPro" id="IPR046335">
    <property type="entry name" value="LacI/GalR-like_sensor"/>
</dbReference>
<dbReference type="Proteomes" id="UP000054978">
    <property type="component" value="Unassembled WGS sequence"/>
</dbReference>
<dbReference type="PANTHER" id="PTHR30146">
    <property type="entry name" value="LACI-RELATED TRANSCRIPTIONAL REPRESSOR"/>
    <property type="match status" value="1"/>
</dbReference>
<dbReference type="PROSITE" id="PS50932">
    <property type="entry name" value="HTH_LACI_2"/>
    <property type="match status" value="1"/>
</dbReference>
<dbReference type="InterPro" id="IPR000843">
    <property type="entry name" value="HTH_LacI"/>
</dbReference>
<dbReference type="Gene3D" id="1.10.260.40">
    <property type="entry name" value="lambda repressor-like DNA-binding domains"/>
    <property type="match status" value="1"/>
</dbReference>
<dbReference type="Pfam" id="PF13377">
    <property type="entry name" value="Peripla_BP_3"/>
    <property type="match status" value="1"/>
</dbReference>
<keyword evidence="4" id="KW-0804">Transcription</keyword>
<evidence type="ECO:0000256" key="2">
    <source>
        <dbReference type="ARBA" id="ARBA00023015"/>
    </source>
</evidence>
<dbReference type="InterPro" id="IPR028082">
    <property type="entry name" value="Peripla_BP_I"/>
</dbReference>
<dbReference type="STRING" id="1777144.AWB83_01008"/>
<sequence length="349" mass="38203">MVKKAATVKAKVSIHDVAREAGVALSTVSNALSGKDNVKESTRKKVQEAADRLGYRVSFVARSLRMQRTFTLGVLLADVSNPSSPDFLRGVEDLADRESCSLLVCNTDGLLDKQIAHMRVLLDRRVDGLVLLSQYCDPPLVRELLNSGTPFVLLQRRSRQHVDDYVGADNHEGITAAIEHLVSFGHKRIGFIRGPTESTTADERLEAYRLAVERLKLDDDPTLVIQGNYQVDGGYRAGREFLSMDKRPTAILAANDMSAIGVMNAASEAGVSIPGDLSLIGLDDIELASYAPINLTTIALQRRDMGTAAATLLMDRIRKKRKKAKQVLFPMKLVVRGSTGPVPVKKKLK</sequence>
<name>A0A157ZTN2_9BURK</name>
<gene>
    <name evidence="6" type="ORF">AWB83_01008</name>
</gene>
<dbReference type="RefSeq" id="WP_159463012.1">
    <property type="nucleotide sequence ID" value="NZ_FCOB02000004.1"/>
</dbReference>
<accession>A0A157ZTN2</accession>
<organism evidence="6 7">
    <name type="scientific">Caballeronia ptereochthonis</name>
    <dbReference type="NCBI Taxonomy" id="1777144"/>
    <lineage>
        <taxon>Bacteria</taxon>
        <taxon>Pseudomonadati</taxon>
        <taxon>Pseudomonadota</taxon>
        <taxon>Betaproteobacteria</taxon>
        <taxon>Burkholderiales</taxon>
        <taxon>Burkholderiaceae</taxon>
        <taxon>Caballeronia</taxon>
    </lineage>
</organism>
<protein>
    <submittedName>
        <fullName evidence="6">LacI family transcriptional regulator</fullName>
    </submittedName>
</protein>
<evidence type="ECO:0000313" key="7">
    <source>
        <dbReference type="Proteomes" id="UP000054978"/>
    </source>
</evidence>
<dbReference type="InterPro" id="IPR010982">
    <property type="entry name" value="Lambda_DNA-bd_dom_sf"/>
</dbReference>
<keyword evidence="7" id="KW-1185">Reference proteome</keyword>
<dbReference type="SMART" id="SM00354">
    <property type="entry name" value="HTH_LACI"/>
    <property type="match status" value="1"/>
</dbReference>
<dbReference type="PANTHER" id="PTHR30146:SF148">
    <property type="entry name" value="HTH-TYPE TRANSCRIPTIONAL REPRESSOR PURR-RELATED"/>
    <property type="match status" value="1"/>
</dbReference>
<dbReference type="CDD" id="cd06267">
    <property type="entry name" value="PBP1_LacI_sugar_binding-like"/>
    <property type="match status" value="1"/>
</dbReference>
<evidence type="ECO:0000256" key="1">
    <source>
        <dbReference type="ARBA" id="ARBA00022491"/>
    </source>
</evidence>
<dbReference type="EMBL" id="FCOB02000004">
    <property type="protein sequence ID" value="SAK48898.1"/>
    <property type="molecule type" value="Genomic_DNA"/>
</dbReference>
<dbReference type="Gene3D" id="3.40.50.2300">
    <property type="match status" value="2"/>
</dbReference>
<evidence type="ECO:0000259" key="5">
    <source>
        <dbReference type="PROSITE" id="PS50932"/>
    </source>
</evidence>
<dbReference type="Pfam" id="PF00356">
    <property type="entry name" value="LacI"/>
    <property type="match status" value="1"/>
</dbReference>
<proteinExistence type="predicted"/>
<dbReference type="SUPFAM" id="SSF53822">
    <property type="entry name" value="Periplasmic binding protein-like I"/>
    <property type="match status" value="1"/>
</dbReference>
<keyword evidence="3" id="KW-0238">DNA-binding</keyword>
<evidence type="ECO:0000256" key="3">
    <source>
        <dbReference type="ARBA" id="ARBA00023125"/>
    </source>
</evidence>
<dbReference type="CDD" id="cd01392">
    <property type="entry name" value="HTH_LacI"/>
    <property type="match status" value="1"/>
</dbReference>
<dbReference type="AlphaFoldDB" id="A0A157ZTN2"/>
<reference evidence="6" key="1">
    <citation type="submission" date="2016-01" db="EMBL/GenBank/DDBJ databases">
        <authorList>
            <person name="Peeters C."/>
        </authorList>
    </citation>
    <scope>NUCLEOTIDE SEQUENCE [LARGE SCALE GENOMIC DNA]</scope>
    <source>
        <strain evidence="6">LMG 29326</strain>
    </source>
</reference>
<keyword evidence="2" id="KW-0805">Transcription regulation</keyword>
<dbReference type="GO" id="GO:0000976">
    <property type="term" value="F:transcription cis-regulatory region binding"/>
    <property type="evidence" value="ECO:0007669"/>
    <property type="project" value="TreeGrafter"/>
</dbReference>